<feature type="compositionally biased region" description="Polar residues" evidence="1">
    <location>
        <begin position="406"/>
        <end position="418"/>
    </location>
</feature>
<dbReference type="Pfam" id="PF14223">
    <property type="entry name" value="Retrotran_gag_2"/>
    <property type="match status" value="1"/>
</dbReference>
<proteinExistence type="predicted"/>
<dbReference type="GO" id="GO:0015074">
    <property type="term" value="P:DNA integration"/>
    <property type="evidence" value="ECO:0007669"/>
    <property type="project" value="InterPro"/>
</dbReference>
<accession>A0AAV2Z039</accession>
<dbReference type="InterPro" id="IPR001584">
    <property type="entry name" value="Integrase_cat-core"/>
</dbReference>
<comment type="caution">
    <text evidence="3">The sequence shown here is derived from an EMBL/GenBank/DDBJ whole genome shotgun (WGS) entry which is preliminary data.</text>
</comment>
<dbReference type="Proteomes" id="UP001146120">
    <property type="component" value="Unassembled WGS sequence"/>
</dbReference>
<feature type="region of interest" description="Disordered" evidence="1">
    <location>
        <begin position="367"/>
        <end position="459"/>
    </location>
</feature>
<dbReference type="SUPFAM" id="SSF53098">
    <property type="entry name" value="Ribonuclease H-like"/>
    <property type="match status" value="1"/>
</dbReference>
<evidence type="ECO:0000313" key="4">
    <source>
        <dbReference type="Proteomes" id="UP001146120"/>
    </source>
</evidence>
<dbReference type="Gene3D" id="3.30.420.10">
    <property type="entry name" value="Ribonuclease H-like superfamily/Ribonuclease H"/>
    <property type="match status" value="1"/>
</dbReference>
<feature type="compositionally biased region" description="Basic and acidic residues" evidence="1">
    <location>
        <begin position="367"/>
        <end position="388"/>
    </location>
</feature>
<name>A0AAV2Z039_9STRA</name>
<dbReference type="PANTHER" id="PTHR42648:SF28">
    <property type="entry name" value="TRANSPOSON-ENCODED PROTEIN WITH RIBONUCLEASE H-LIKE AND RETROVIRUS ZINC FINGER-LIKE DOMAINS"/>
    <property type="match status" value="1"/>
</dbReference>
<dbReference type="AlphaFoldDB" id="A0AAV2Z039"/>
<sequence>MHPTTLETILMLKFNRSMWKVTGGRIVQCDEQCELDLQMVTAAGPVHLRRLKCIILYGDSDEFLLGDGTLKSLGINVDQMLAERTDPSEDDDDIPSDDIVGASNADEVKETIDVMLEEALYGGFPAEYMDAVRAETKAALDVWRTKLGADPPAKIEPLRVILKPDVVPLRTKARRREGLPYGWDGKDWRTYKWKMRTIFREHGLIDIVEKKALRKDVPEERRPAFDKREVKIMRMIGTTVPTDKLQQIDMYEAGSDLWAALCELYEKRQNTAIRQSVIRRLVDELRDMRCEPGKDIQSHLARMFHLRTELASYEYTVHDVDMLALLLNSHPRQREYDLLRGTVQYGGGASHTPESLRELILEAAMRQEREASRGGKPDRKPKGTERQKGNVNGGDAKDDGRAPSGDGSNANGSGQKRSNFTRREEHRASQVDQEPGLVSGVFGETTGDSGESFESGSVDEPIVPNAMAIQAEGIGTGFTIAFDEATMEFTLSKDKQLVLRADPKQGTWGFRTVKPTEQPKGDSVIERVVNYTAADGVATMKRWHERLGHSCMQYLKTMVDQGLVGDRGLTAPNQIIYADLLFPSVNNGTQYKAVLVIMDGWSRYLTVHLLTSKQAAVVNALMRQYVLWAERQAGRSVTKVIQREIELEPVEQRVLTDKGGEFVNDDIDSWYAARGIEHIKVGPKSSHLNPCERAHQSLIEMTKAQMHASGFPRSFWPDTLMNATYIKNRLYNKPINGVPYQRMFGVRPDIHHIRKFGALAYVHVPKGPNRNKEVANAKVGFVLGYAEDTVGCRVYIPDECTRRFVADVRVHEEVVYRDRHDVAVEEMGSVEFARRGQAATP</sequence>
<feature type="compositionally biased region" description="Polar residues" evidence="1">
    <location>
        <begin position="446"/>
        <end position="455"/>
    </location>
</feature>
<reference evidence="3" key="1">
    <citation type="submission" date="2022-11" db="EMBL/GenBank/DDBJ databases">
        <authorList>
            <person name="Morgan W.R."/>
            <person name="Tartar A."/>
        </authorList>
    </citation>
    <scope>NUCLEOTIDE SEQUENCE</scope>
    <source>
        <strain evidence="3">ARSEF 373</strain>
    </source>
</reference>
<evidence type="ECO:0000256" key="1">
    <source>
        <dbReference type="SAM" id="MobiDB-lite"/>
    </source>
</evidence>
<dbReference type="InterPro" id="IPR039537">
    <property type="entry name" value="Retrotran_Ty1/copia-like"/>
</dbReference>
<dbReference type="PANTHER" id="PTHR42648">
    <property type="entry name" value="TRANSPOSASE, PUTATIVE-RELATED"/>
    <property type="match status" value="1"/>
</dbReference>
<dbReference type="EMBL" id="DAKRPA010000094">
    <property type="protein sequence ID" value="DAZ98944.1"/>
    <property type="molecule type" value="Genomic_DNA"/>
</dbReference>
<dbReference type="GO" id="GO:0003676">
    <property type="term" value="F:nucleic acid binding"/>
    <property type="evidence" value="ECO:0007669"/>
    <property type="project" value="InterPro"/>
</dbReference>
<dbReference type="InterPro" id="IPR036397">
    <property type="entry name" value="RNaseH_sf"/>
</dbReference>
<feature type="domain" description="Integrase catalytic" evidence="2">
    <location>
        <begin position="568"/>
        <end position="747"/>
    </location>
</feature>
<dbReference type="InterPro" id="IPR012337">
    <property type="entry name" value="RNaseH-like_sf"/>
</dbReference>
<organism evidence="3 4">
    <name type="scientific">Lagenidium giganteum</name>
    <dbReference type="NCBI Taxonomy" id="4803"/>
    <lineage>
        <taxon>Eukaryota</taxon>
        <taxon>Sar</taxon>
        <taxon>Stramenopiles</taxon>
        <taxon>Oomycota</taxon>
        <taxon>Peronosporomycetes</taxon>
        <taxon>Pythiales</taxon>
        <taxon>Pythiaceae</taxon>
    </lineage>
</organism>
<dbReference type="Pfam" id="PF25597">
    <property type="entry name" value="SH3_retrovirus"/>
    <property type="match status" value="1"/>
</dbReference>
<gene>
    <name evidence="3" type="ORF">N0F65_001383</name>
</gene>
<protein>
    <recommendedName>
        <fullName evidence="2">Integrase catalytic domain-containing protein</fullName>
    </recommendedName>
</protein>
<keyword evidence="4" id="KW-1185">Reference proteome</keyword>
<dbReference type="InterPro" id="IPR057670">
    <property type="entry name" value="SH3_retrovirus"/>
</dbReference>
<dbReference type="PROSITE" id="PS50994">
    <property type="entry name" value="INTEGRASE"/>
    <property type="match status" value="1"/>
</dbReference>
<reference evidence="3" key="2">
    <citation type="journal article" date="2023" name="Microbiol Resour">
        <title>Decontamination and Annotation of the Draft Genome Sequence of the Oomycete Lagenidium giganteum ARSEF 373.</title>
        <authorList>
            <person name="Morgan W.R."/>
            <person name="Tartar A."/>
        </authorList>
    </citation>
    <scope>NUCLEOTIDE SEQUENCE</scope>
    <source>
        <strain evidence="3">ARSEF 373</strain>
    </source>
</reference>
<evidence type="ECO:0000313" key="3">
    <source>
        <dbReference type="EMBL" id="DAZ98944.1"/>
    </source>
</evidence>
<evidence type="ECO:0000259" key="2">
    <source>
        <dbReference type="PROSITE" id="PS50994"/>
    </source>
</evidence>